<protein>
    <submittedName>
        <fullName evidence="5">GntR family transcriptional regulator</fullName>
    </submittedName>
</protein>
<dbReference type="Pfam" id="PF00392">
    <property type="entry name" value="GntR"/>
    <property type="match status" value="1"/>
</dbReference>
<feature type="domain" description="HTH gntR-type" evidence="4">
    <location>
        <begin position="2"/>
        <end position="69"/>
    </location>
</feature>
<dbReference type="SMART" id="SM00895">
    <property type="entry name" value="FCD"/>
    <property type="match status" value="1"/>
</dbReference>
<organism evidence="5 6">
    <name type="scientific">Anaerotruncus colihominis</name>
    <dbReference type="NCBI Taxonomy" id="169435"/>
    <lineage>
        <taxon>Bacteria</taxon>
        <taxon>Bacillati</taxon>
        <taxon>Bacillota</taxon>
        <taxon>Clostridia</taxon>
        <taxon>Eubacteriales</taxon>
        <taxon>Oscillospiraceae</taxon>
        <taxon>Anaerotruncus</taxon>
    </lineage>
</organism>
<dbReference type="InterPro" id="IPR008920">
    <property type="entry name" value="TF_FadR/GntR_C"/>
</dbReference>
<gene>
    <name evidence="5" type="ORF">D0435_01150</name>
</gene>
<comment type="caution">
    <text evidence="5">The sequence shown here is derived from an EMBL/GenBank/DDBJ whole genome shotgun (WGS) entry which is preliminary data.</text>
</comment>
<dbReference type="Gene3D" id="1.20.120.530">
    <property type="entry name" value="GntR ligand-binding domain-like"/>
    <property type="match status" value="1"/>
</dbReference>
<keyword evidence="3" id="KW-0804">Transcription</keyword>
<evidence type="ECO:0000259" key="4">
    <source>
        <dbReference type="PROSITE" id="PS50949"/>
    </source>
</evidence>
<dbReference type="Proteomes" id="UP000446866">
    <property type="component" value="Unassembled WGS sequence"/>
</dbReference>
<dbReference type="InterPro" id="IPR000524">
    <property type="entry name" value="Tscrpt_reg_HTH_GntR"/>
</dbReference>
<accession>A0A845QF81</accession>
<dbReference type="SMART" id="SM00345">
    <property type="entry name" value="HTH_GNTR"/>
    <property type="match status" value="1"/>
</dbReference>
<dbReference type="InterPro" id="IPR036390">
    <property type="entry name" value="WH_DNA-bd_sf"/>
</dbReference>
<keyword evidence="2" id="KW-0238">DNA-binding</keyword>
<evidence type="ECO:0000313" key="5">
    <source>
        <dbReference type="EMBL" id="NBH60280.1"/>
    </source>
</evidence>
<sequence>MDSIVNRVYDDLRRRILQNEFGPNGVLVEQDIAEEYKVSRGSAREAMQKLCEAKFLIKRPRKGYFIYNFSTREMQEIIHTRYFLEVGVVKHIIAHCTDEQIRDLYNCIDGEEYPTLPEKVVNRQFHLQMAELTGNKFLVELLESLLAFTVRKAIHLSTSSTKSKHEALIEALLARDEELICQRLREDLDVEPLLPQSDLAFR</sequence>
<dbReference type="GO" id="GO:0003700">
    <property type="term" value="F:DNA-binding transcription factor activity"/>
    <property type="evidence" value="ECO:0007669"/>
    <property type="project" value="InterPro"/>
</dbReference>
<dbReference type="RefSeq" id="WP_160200575.1">
    <property type="nucleotide sequence ID" value="NZ_QXWK01000001.1"/>
</dbReference>
<dbReference type="SUPFAM" id="SSF46785">
    <property type="entry name" value="Winged helix' DNA-binding domain"/>
    <property type="match status" value="1"/>
</dbReference>
<dbReference type="Gene3D" id="1.10.10.10">
    <property type="entry name" value="Winged helix-like DNA-binding domain superfamily/Winged helix DNA-binding domain"/>
    <property type="match status" value="1"/>
</dbReference>
<dbReference type="GO" id="GO:0003677">
    <property type="term" value="F:DNA binding"/>
    <property type="evidence" value="ECO:0007669"/>
    <property type="project" value="UniProtKB-KW"/>
</dbReference>
<keyword evidence="1" id="KW-0805">Transcription regulation</keyword>
<dbReference type="CDD" id="cd07377">
    <property type="entry name" value="WHTH_GntR"/>
    <property type="match status" value="1"/>
</dbReference>
<dbReference type="InterPro" id="IPR036388">
    <property type="entry name" value="WH-like_DNA-bd_sf"/>
</dbReference>
<name>A0A845QF81_9FIRM</name>
<reference evidence="5 6" key="1">
    <citation type="submission" date="2018-08" db="EMBL/GenBank/DDBJ databases">
        <title>Murine metabolic-syndrome-specific gut microbial biobank.</title>
        <authorList>
            <person name="Liu C."/>
        </authorList>
    </citation>
    <scope>NUCLEOTIDE SEQUENCE [LARGE SCALE GENOMIC DNA]</scope>
    <source>
        <strain evidence="5 6">28</strain>
    </source>
</reference>
<dbReference type="AlphaFoldDB" id="A0A845QF81"/>
<dbReference type="PROSITE" id="PS50949">
    <property type="entry name" value="HTH_GNTR"/>
    <property type="match status" value="1"/>
</dbReference>
<evidence type="ECO:0000313" key="6">
    <source>
        <dbReference type="Proteomes" id="UP000446866"/>
    </source>
</evidence>
<evidence type="ECO:0000256" key="2">
    <source>
        <dbReference type="ARBA" id="ARBA00023125"/>
    </source>
</evidence>
<evidence type="ECO:0000256" key="1">
    <source>
        <dbReference type="ARBA" id="ARBA00023015"/>
    </source>
</evidence>
<proteinExistence type="predicted"/>
<evidence type="ECO:0000256" key="3">
    <source>
        <dbReference type="ARBA" id="ARBA00023163"/>
    </source>
</evidence>
<dbReference type="EMBL" id="QXWK01000001">
    <property type="protein sequence ID" value="NBH60280.1"/>
    <property type="molecule type" value="Genomic_DNA"/>
</dbReference>
<dbReference type="SUPFAM" id="SSF48008">
    <property type="entry name" value="GntR ligand-binding domain-like"/>
    <property type="match status" value="1"/>
</dbReference>
<dbReference type="Pfam" id="PF07729">
    <property type="entry name" value="FCD"/>
    <property type="match status" value="1"/>
</dbReference>
<dbReference type="PANTHER" id="PTHR43537">
    <property type="entry name" value="TRANSCRIPTIONAL REGULATOR, GNTR FAMILY"/>
    <property type="match status" value="1"/>
</dbReference>
<keyword evidence="6" id="KW-1185">Reference proteome</keyword>
<dbReference type="PANTHER" id="PTHR43537:SF5">
    <property type="entry name" value="UXU OPERON TRANSCRIPTIONAL REGULATOR"/>
    <property type="match status" value="1"/>
</dbReference>
<dbReference type="InterPro" id="IPR011711">
    <property type="entry name" value="GntR_C"/>
</dbReference>